<dbReference type="InterPro" id="IPR036873">
    <property type="entry name" value="Rhodanese-like_dom_sf"/>
</dbReference>
<feature type="region of interest" description="Disordered" evidence="1">
    <location>
        <begin position="210"/>
        <end position="236"/>
    </location>
</feature>
<dbReference type="CDD" id="cd00158">
    <property type="entry name" value="RHOD"/>
    <property type="match status" value="1"/>
</dbReference>
<feature type="domain" description="Rhodanese" evidence="3">
    <location>
        <begin position="61"/>
        <end position="113"/>
    </location>
</feature>
<dbReference type="PROSITE" id="PS50206">
    <property type="entry name" value="RHODANESE_3"/>
    <property type="match status" value="1"/>
</dbReference>
<gene>
    <name evidence="4" type="ORF">EDC25_101306</name>
</gene>
<protein>
    <submittedName>
        <fullName evidence="4">Rhodanese-like domain-containing protein</fullName>
    </submittedName>
</protein>
<dbReference type="OrthoDB" id="9791096at2"/>
<dbReference type="Pfam" id="PF00581">
    <property type="entry name" value="Rhodanese"/>
    <property type="match status" value="1"/>
</dbReference>
<reference evidence="4 5" key="1">
    <citation type="submission" date="2019-03" db="EMBL/GenBank/DDBJ databases">
        <title>Genomic Encyclopedia of Type Strains, Phase IV (KMG-IV): sequencing the most valuable type-strain genomes for metagenomic binning, comparative biology and taxonomic classification.</title>
        <authorList>
            <person name="Goeker M."/>
        </authorList>
    </citation>
    <scope>NUCLEOTIDE SEQUENCE [LARGE SCALE GENOMIC DNA]</scope>
    <source>
        <strain evidence="4 5">DSM 21944</strain>
    </source>
</reference>
<sequence length="236" mass="25126">MAMMRIAAAGFLVVGAGGLAAESGTPTANVDYDGYARLVAEVEPHRAQRLVDLDAFLDLASRPDVVILDSRPAYRFERLHIEGAQHLDFSDFTRESLAAVIPSPDTLVLIYCNNNFAGDAPDFPTKVAPAAAALASVSPGDSPAPLMLALNVPTYLHLYGYGYRNVYELSELVAMDETRASASPAAGQGGWPSLAGFPRCRAMLAARSPCPRNRDRNHIESAGPASETRVPAVNVT</sequence>
<evidence type="ECO:0000313" key="4">
    <source>
        <dbReference type="EMBL" id="TCT01436.1"/>
    </source>
</evidence>
<organism evidence="4 5">
    <name type="scientific">Pseudofulvimonas gallinarii</name>
    <dbReference type="NCBI Taxonomy" id="634155"/>
    <lineage>
        <taxon>Bacteria</taxon>
        <taxon>Pseudomonadati</taxon>
        <taxon>Pseudomonadota</taxon>
        <taxon>Gammaproteobacteria</taxon>
        <taxon>Lysobacterales</taxon>
        <taxon>Rhodanobacteraceae</taxon>
        <taxon>Pseudofulvimonas</taxon>
    </lineage>
</organism>
<dbReference type="Proteomes" id="UP000294599">
    <property type="component" value="Unassembled WGS sequence"/>
</dbReference>
<evidence type="ECO:0000256" key="2">
    <source>
        <dbReference type="SAM" id="SignalP"/>
    </source>
</evidence>
<dbReference type="RefSeq" id="WP_123522922.1">
    <property type="nucleotide sequence ID" value="NZ_JBHLWF010000003.1"/>
</dbReference>
<dbReference type="AlphaFoldDB" id="A0A4R3LP07"/>
<name>A0A4R3LP07_9GAMM</name>
<accession>A0A4R3LP07</accession>
<comment type="caution">
    <text evidence="4">The sequence shown here is derived from an EMBL/GenBank/DDBJ whole genome shotgun (WGS) entry which is preliminary data.</text>
</comment>
<evidence type="ECO:0000256" key="1">
    <source>
        <dbReference type="SAM" id="MobiDB-lite"/>
    </source>
</evidence>
<keyword evidence="5" id="KW-1185">Reference proteome</keyword>
<dbReference type="Gene3D" id="3.40.250.10">
    <property type="entry name" value="Rhodanese-like domain"/>
    <property type="match status" value="1"/>
</dbReference>
<feature type="signal peptide" evidence="2">
    <location>
        <begin position="1"/>
        <end position="20"/>
    </location>
</feature>
<dbReference type="SUPFAM" id="SSF52821">
    <property type="entry name" value="Rhodanese/Cell cycle control phosphatase"/>
    <property type="match status" value="1"/>
</dbReference>
<dbReference type="EMBL" id="SMAF01000001">
    <property type="protein sequence ID" value="TCT01436.1"/>
    <property type="molecule type" value="Genomic_DNA"/>
</dbReference>
<proteinExistence type="predicted"/>
<keyword evidence="2" id="KW-0732">Signal</keyword>
<dbReference type="InterPro" id="IPR001763">
    <property type="entry name" value="Rhodanese-like_dom"/>
</dbReference>
<feature type="chain" id="PRO_5030099347" evidence="2">
    <location>
        <begin position="21"/>
        <end position="236"/>
    </location>
</feature>
<evidence type="ECO:0000259" key="3">
    <source>
        <dbReference type="PROSITE" id="PS50206"/>
    </source>
</evidence>
<evidence type="ECO:0000313" key="5">
    <source>
        <dbReference type="Proteomes" id="UP000294599"/>
    </source>
</evidence>